<organism evidence="1 2">
    <name type="scientific">Stylosanthes scabra</name>
    <dbReference type="NCBI Taxonomy" id="79078"/>
    <lineage>
        <taxon>Eukaryota</taxon>
        <taxon>Viridiplantae</taxon>
        <taxon>Streptophyta</taxon>
        <taxon>Embryophyta</taxon>
        <taxon>Tracheophyta</taxon>
        <taxon>Spermatophyta</taxon>
        <taxon>Magnoliopsida</taxon>
        <taxon>eudicotyledons</taxon>
        <taxon>Gunneridae</taxon>
        <taxon>Pentapetalae</taxon>
        <taxon>rosids</taxon>
        <taxon>fabids</taxon>
        <taxon>Fabales</taxon>
        <taxon>Fabaceae</taxon>
        <taxon>Papilionoideae</taxon>
        <taxon>50 kb inversion clade</taxon>
        <taxon>dalbergioids sensu lato</taxon>
        <taxon>Dalbergieae</taxon>
        <taxon>Pterocarpus clade</taxon>
        <taxon>Stylosanthes</taxon>
    </lineage>
</organism>
<dbReference type="EMBL" id="JASCZI010121590">
    <property type="protein sequence ID" value="MED6162335.1"/>
    <property type="molecule type" value="Genomic_DNA"/>
</dbReference>
<protein>
    <submittedName>
        <fullName evidence="1">Uncharacterized protein</fullName>
    </submittedName>
</protein>
<keyword evidence="2" id="KW-1185">Reference proteome</keyword>
<accession>A0ABU6UPV7</accession>
<name>A0ABU6UPV7_9FABA</name>
<evidence type="ECO:0000313" key="2">
    <source>
        <dbReference type="Proteomes" id="UP001341840"/>
    </source>
</evidence>
<feature type="non-terminal residue" evidence="1">
    <location>
        <position position="1"/>
    </location>
</feature>
<dbReference type="Proteomes" id="UP001341840">
    <property type="component" value="Unassembled WGS sequence"/>
</dbReference>
<evidence type="ECO:0000313" key="1">
    <source>
        <dbReference type="EMBL" id="MED6162335.1"/>
    </source>
</evidence>
<comment type="caution">
    <text evidence="1">The sequence shown here is derived from an EMBL/GenBank/DDBJ whole genome shotgun (WGS) entry which is preliminary data.</text>
</comment>
<gene>
    <name evidence="1" type="ORF">PIB30_069404</name>
</gene>
<sequence length="102" mass="11360">PVFIGRPPPFMAALTSQRAVHRPSSSLPHNRQPLTISVKRTSYRFVEPTPFSVHHQSNNAPPQGRLPRVPSMTLFCTIAGRSSLYIESAAVRSKRPRSNSLK</sequence>
<proteinExistence type="predicted"/>
<reference evidence="1 2" key="1">
    <citation type="journal article" date="2023" name="Plants (Basel)">
        <title>Bridging the Gap: Combining Genomics and Transcriptomics Approaches to Understand Stylosanthes scabra, an Orphan Legume from the Brazilian Caatinga.</title>
        <authorList>
            <person name="Ferreira-Neto J.R.C."/>
            <person name="da Silva M.D."/>
            <person name="Binneck E."/>
            <person name="de Melo N.F."/>
            <person name="da Silva R.H."/>
            <person name="de Melo A.L.T.M."/>
            <person name="Pandolfi V."/>
            <person name="Bustamante F.O."/>
            <person name="Brasileiro-Vidal A.C."/>
            <person name="Benko-Iseppon A.M."/>
        </authorList>
    </citation>
    <scope>NUCLEOTIDE SEQUENCE [LARGE SCALE GENOMIC DNA]</scope>
    <source>
        <tissue evidence="1">Leaves</tissue>
    </source>
</reference>